<dbReference type="InterPro" id="IPR047682">
    <property type="entry name" value="SepH-like"/>
</dbReference>
<evidence type="ECO:0000313" key="3">
    <source>
        <dbReference type="EMBL" id="MEJ5944509.1"/>
    </source>
</evidence>
<gene>
    <name evidence="3" type="primary">sepH</name>
    <name evidence="3" type="ORF">WDZ17_04275</name>
</gene>
<name>A0ABU8RHQ4_9ACTN</name>
<dbReference type="NCBIfam" id="NF040712">
    <property type="entry name" value="SepH"/>
    <property type="match status" value="1"/>
</dbReference>
<evidence type="ECO:0000256" key="1">
    <source>
        <dbReference type="SAM" id="MobiDB-lite"/>
    </source>
</evidence>
<dbReference type="Pfam" id="PF11268">
    <property type="entry name" value="DUF3071"/>
    <property type="match status" value="1"/>
</dbReference>
<dbReference type="Proteomes" id="UP001387100">
    <property type="component" value="Unassembled WGS sequence"/>
</dbReference>
<proteinExistence type="predicted"/>
<feature type="domain" description="DUF3071" evidence="2">
    <location>
        <begin position="1"/>
        <end position="166"/>
    </location>
</feature>
<accession>A0ABU8RHQ4</accession>
<organism evidence="3 4">
    <name type="scientific">Pseudokineococcus basanitobsidens</name>
    <dbReference type="NCBI Taxonomy" id="1926649"/>
    <lineage>
        <taxon>Bacteria</taxon>
        <taxon>Bacillati</taxon>
        <taxon>Actinomycetota</taxon>
        <taxon>Actinomycetes</taxon>
        <taxon>Kineosporiales</taxon>
        <taxon>Kineosporiaceae</taxon>
        <taxon>Pseudokineococcus</taxon>
    </lineage>
</organism>
<feature type="non-terminal residue" evidence="3">
    <location>
        <position position="272"/>
    </location>
</feature>
<evidence type="ECO:0000259" key="2">
    <source>
        <dbReference type="Pfam" id="PF11268"/>
    </source>
</evidence>
<evidence type="ECO:0000313" key="4">
    <source>
        <dbReference type="Proteomes" id="UP001387100"/>
    </source>
</evidence>
<reference evidence="3 4" key="1">
    <citation type="journal article" date="2017" name="Int. J. Syst. Evol. Microbiol.">
        <title>Pseudokineococcus basanitobsidens sp. nov., isolated from volcanic rock.</title>
        <authorList>
            <person name="Lee D.W."/>
            <person name="Park M.Y."/>
            <person name="Kim J.J."/>
            <person name="Kim B.S."/>
        </authorList>
    </citation>
    <scope>NUCLEOTIDE SEQUENCE [LARGE SCALE GENOMIC DNA]</scope>
    <source>
        <strain evidence="3 4">DSM 103726</strain>
    </source>
</reference>
<keyword evidence="4" id="KW-1185">Reference proteome</keyword>
<feature type="region of interest" description="Disordered" evidence="1">
    <location>
        <begin position="185"/>
        <end position="272"/>
    </location>
</feature>
<feature type="compositionally biased region" description="Basic and acidic residues" evidence="1">
    <location>
        <begin position="245"/>
        <end position="254"/>
    </location>
</feature>
<feature type="compositionally biased region" description="Acidic residues" evidence="1">
    <location>
        <begin position="255"/>
        <end position="264"/>
    </location>
</feature>
<sequence length="272" mass="29354">MQDLTLVGVHDDGEHLVLAAPDGTRFRLLADDGLRLAARRTARAPGDPAGSTSPVTPREIQARLRAGEDAAEIAAASGSPEERVRRYEAPVLAERAHVADRARALPVRWRDGSGRSPALEDLVAERLTGRGVEAAPAWDAWRREDGAWLVQAVFRAGARERRATWALDLQRASLEALDDESRWLSSVDAGSGPPVPDAGPRLAPVREEVYDVDDAGARRRTGRDDGAPSAPVDLASRRAGGTGRRSGEQDRTDEQAEEGSEEGAEADRRERV</sequence>
<dbReference type="InterPro" id="IPR021421">
    <property type="entry name" value="DUF3071"/>
</dbReference>
<protein>
    <submittedName>
        <fullName evidence="3">Septation protein SepH</fullName>
    </submittedName>
</protein>
<dbReference type="RefSeq" id="WP_339573895.1">
    <property type="nucleotide sequence ID" value="NZ_JBBIAA010000003.1"/>
</dbReference>
<dbReference type="EMBL" id="JBBIAA010000003">
    <property type="protein sequence ID" value="MEJ5944509.1"/>
    <property type="molecule type" value="Genomic_DNA"/>
</dbReference>
<comment type="caution">
    <text evidence="3">The sequence shown here is derived from an EMBL/GenBank/DDBJ whole genome shotgun (WGS) entry which is preliminary data.</text>
</comment>